<dbReference type="SUPFAM" id="SSF46689">
    <property type="entry name" value="Homeodomain-like"/>
    <property type="match status" value="1"/>
</dbReference>
<name>A0A2T0GVE4_ACTMO</name>
<keyword evidence="2 4" id="KW-0238">DNA-binding</keyword>
<evidence type="ECO:0000313" key="7">
    <source>
        <dbReference type="EMBL" id="PRW63081.1"/>
    </source>
</evidence>
<dbReference type="InterPro" id="IPR001647">
    <property type="entry name" value="HTH_TetR"/>
</dbReference>
<dbReference type="SUPFAM" id="SSF48498">
    <property type="entry name" value="Tetracyclin repressor-like, C-terminal domain"/>
    <property type="match status" value="1"/>
</dbReference>
<evidence type="ECO:0000256" key="3">
    <source>
        <dbReference type="ARBA" id="ARBA00023163"/>
    </source>
</evidence>
<dbReference type="PRINTS" id="PR00455">
    <property type="entry name" value="HTHTETR"/>
</dbReference>
<organism evidence="7 8">
    <name type="scientific">Actinopolyspora mortivallis</name>
    <dbReference type="NCBI Taxonomy" id="33906"/>
    <lineage>
        <taxon>Bacteria</taxon>
        <taxon>Bacillati</taxon>
        <taxon>Actinomycetota</taxon>
        <taxon>Actinomycetes</taxon>
        <taxon>Actinopolysporales</taxon>
        <taxon>Actinopolysporaceae</taxon>
        <taxon>Actinopolyspora</taxon>
    </lineage>
</organism>
<dbReference type="Proteomes" id="UP000239352">
    <property type="component" value="Unassembled WGS sequence"/>
</dbReference>
<accession>A0A2T0GVE4</accession>
<keyword evidence="8" id="KW-1185">Reference proteome</keyword>
<evidence type="ECO:0000256" key="2">
    <source>
        <dbReference type="ARBA" id="ARBA00023125"/>
    </source>
</evidence>
<dbReference type="PROSITE" id="PS50977">
    <property type="entry name" value="HTH_TETR_2"/>
    <property type="match status" value="1"/>
</dbReference>
<dbReference type="NCBIfam" id="NF041196">
    <property type="entry name" value="ScbR_bind_reg"/>
    <property type="match status" value="1"/>
</dbReference>
<dbReference type="InterPro" id="IPR050109">
    <property type="entry name" value="HTH-type_TetR-like_transc_reg"/>
</dbReference>
<dbReference type="InterPro" id="IPR009057">
    <property type="entry name" value="Homeodomain-like_sf"/>
</dbReference>
<dbReference type="InterPro" id="IPR047923">
    <property type="entry name" value="ArpA-like"/>
</dbReference>
<evidence type="ECO:0000259" key="6">
    <source>
        <dbReference type="PROSITE" id="PS50977"/>
    </source>
</evidence>
<dbReference type="AlphaFoldDB" id="A0A2T0GVE4"/>
<keyword evidence="1" id="KW-0805">Transcription regulation</keyword>
<sequence length="219" mass="23909">MVRQKRAERTRRSLLRAGAEVIAARGCEKASLSEILQRAGVTKGALYFHFPSKDALVRAVLEERAAVVPPDSGQPYAQDSIDFTHRAAHAGERDPLLRAETRMAAESLSGKDCPAAYREWSATFQGMLRRSAKAGETLPGTDPAESADTLAAAYLGTRLFWHATGQRPELTEMLARLWRHLLPGLVLPATLHRLDPHGGDVSVEAGSTDESSREPSETR</sequence>
<reference evidence="7 8" key="1">
    <citation type="submission" date="2018-03" db="EMBL/GenBank/DDBJ databases">
        <title>Actinopolyspora mortivallis from Sahara, screening for active biomolecules.</title>
        <authorList>
            <person name="Selama O."/>
            <person name="Wellington E.M.H."/>
            <person name="Hacene H."/>
        </authorList>
    </citation>
    <scope>NUCLEOTIDE SEQUENCE [LARGE SCALE GENOMIC DNA]</scope>
    <source>
        <strain evidence="7 8">M5A</strain>
    </source>
</reference>
<keyword evidence="3" id="KW-0804">Transcription</keyword>
<feature type="domain" description="HTH tetR-type" evidence="6">
    <location>
        <begin position="8"/>
        <end position="68"/>
    </location>
</feature>
<dbReference type="RefSeq" id="WP_106114093.1">
    <property type="nucleotide sequence ID" value="NZ_PVSR01000020.1"/>
</dbReference>
<dbReference type="PANTHER" id="PTHR30055:SF234">
    <property type="entry name" value="HTH-TYPE TRANSCRIPTIONAL REGULATOR BETI"/>
    <property type="match status" value="1"/>
</dbReference>
<comment type="caution">
    <text evidence="7">The sequence shown here is derived from an EMBL/GenBank/DDBJ whole genome shotgun (WGS) entry which is preliminary data.</text>
</comment>
<dbReference type="GO" id="GO:0003700">
    <property type="term" value="F:DNA-binding transcription factor activity"/>
    <property type="evidence" value="ECO:0007669"/>
    <property type="project" value="TreeGrafter"/>
</dbReference>
<dbReference type="InterPro" id="IPR036271">
    <property type="entry name" value="Tet_transcr_reg_TetR-rel_C_sf"/>
</dbReference>
<dbReference type="GO" id="GO:0000976">
    <property type="term" value="F:transcription cis-regulatory region binding"/>
    <property type="evidence" value="ECO:0007669"/>
    <property type="project" value="TreeGrafter"/>
</dbReference>
<protein>
    <submittedName>
        <fullName evidence="7">TetR family transcriptional regulator</fullName>
    </submittedName>
</protein>
<evidence type="ECO:0000256" key="5">
    <source>
        <dbReference type="SAM" id="MobiDB-lite"/>
    </source>
</evidence>
<dbReference type="EMBL" id="PVSR01000020">
    <property type="protein sequence ID" value="PRW63081.1"/>
    <property type="molecule type" value="Genomic_DNA"/>
</dbReference>
<evidence type="ECO:0000313" key="8">
    <source>
        <dbReference type="Proteomes" id="UP000239352"/>
    </source>
</evidence>
<feature type="DNA-binding region" description="H-T-H motif" evidence="4">
    <location>
        <begin position="31"/>
        <end position="50"/>
    </location>
</feature>
<dbReference type="Gene3D" id="1.10.357.10">
    <property type="entry name" value="Tetracycline Repressor, domain 2"/>
    <property type="match status" value="1"/>
</dbReference>
<dbReference type="PANTHER" id="PTHR30055">
    <property type="entry name" value="HTH-TYPE TRANSCRIPTIONAL REGULATOR RUTR"/>
    <property type="match status" value="1"/>
</dbReference>
<gene>
    <name evidence="7" type="ORF">CEP50_12355</name>
</gene>
<dbReference type="InParanoid" id="A0A2T0GVE4"/>
<dbReference type="Pfam" id="PF00440">
    <property type="entry name" value="TetR_N"/>
    <property type="match status" value="1"/>
</dbReference>
<evidence type="ECO:0000256" key="4">
    <source>
        <dbReference type="PROSITE-ProRule" id="PRU00335"/>
    </source>
</evidence>
<feature type="compositionally biased region" description="Basic and acidic residues" evidence="5">
    <location>
        <begin position="210"/>
        <end position="219"/>
    </location>
</feature>
<feature type="region of interest" description="Disordered" evidence="5">
    <location>
        <begin position="198"/>
        <end position="219"/>
    </location>
</feature>
<evidence type="ECO:0000256" key="1">
    <source>
        <dbReference type="ARBA" id="ARBA00023015"/>
    </source>
</evidence>
<proteinExistence type="predicted"/>